<dbReference type="Gene3D" id="3.40.980.10">
    <property type="entry name" value="MoaB/Mog-like domain"/>
    <property type="match status" value="1"/>
</dbReference>
<dbReference type="InterPro" id="IPR050101">
    <property type="entry name" value="CinA"/>
</dbReference>
<dbReference type="Gene3D" id="3.90.950.20">
    <property type="entry name" value="CinA-like"/>
    <property type="match status" value="1"/>
</dbReference>
<dbReference type="NCBIfam" id="TIGR00199">
    <property type="entry name" value="PncC_domain"/>
    <property type="match status" value="1"/>
</dbReference>
<dbReference type="Pfam" id="PF00994">
    <property type="entry name" value="MoCF_biosynth"/>
    <property type="match status" value="1"/>
</dbReference>
<dbReference type="SUPFAM" id="SSF53218">
    <property type="entry name" value="Molybdenum cofactor biosynthesis proteins"/>
    <property type="match status" value="1"/>
</dbReference>
<accession>A0A1H6IW21</accession>
<dbReference type="PANTHER" id="PTHR13939">
    <property type="entry name" value="NICOTINAMIDE-NUCLEOTIDE AMIDOHYDROLASE PNCC"/>
    <property type="match status" value="1"/>
</dbReference>
<dbReference type="HAMAP" id="MF_00226_B">
    <property type="entry name" value="CinA_B"/>
    <property type="match status" value="1"/>
</dbReference>
<dbReference type="CDD" id="cd00885">
    <property type="entry name" value="cinA"/>
    <property type="match status" value="1"/>
</dbReference>
<dbReference type="OrthoDB" id="9801454at2"/>
<dbReference type="InterPro" id="IPR036425">
    <property type="entry name" value="MoaB/Mog-like_dom_sf"/>
</dbReference>
<dbReference type="InterPro" id="IPR036653">
    <property type="entry name" value="CinA-like_C"/>
</dbReference>
<dbReference type="InterPro" id="IPR008135">
    <property type="entry name" value="Competence-induced_CinA"/>
</dbReference>
<dbReference type="NCBIfam" id="TIGR00177">
    <property type="entry name" value="molyb_syn"/>
    <property type="match status" value="1"/>
</dbReference>
<proteinExistence type="inferred from homology"/>
<dbReference type="Proteomes" id="UP000199634">
    <property type="component" value="Unassembled WGS sequence"/>
</dbReference>
<dbReference type="SMART" id="SM00852">
    <property type="entry name" value="MoCF_biosynth"/>
    <property type="match status" value="1"/>
</dbReference>
<keyword evidence="4" id="KW-1185">Reference proteome</keyword>
<reference evidence="3 4" key="1">
    <citation type="submission" date="2016-10" db="EMBL/GenBank/DDBJ databases">
        <authorList>
            <person name="de Groot N.N."/>
        </authorList>
    </citation>
    <scope>NUCLEOTIDE SEQUENCE [LARGE SCALE GENOMIC DNA]</scope>
    <source>
        <strain evidence="3 4">CGMCC 1.10825</strain>
    </source>
</reference>
<feature type="domain" description="MoaB/Mog" evidence="2">
    <location>
        <begin position="4"/>
        <end position="172"/>
    </location>
</feature>
<evidence type="ECO:0000313" key="4">
    <source>
        <dbReference type="Proteomes" id="UP000199634"/>
    </source>
</evidence>
<gene>
    <name evidence="3" type="ORF">SAMN02927937_00035</name>
</gene>
<evidence type="ECO:0000313" key="3">
    <source>
        <dbReference type="EMBL" id="SEH53637.1"/>
    </source>
</evidence>
<dbReference type="InterPro" id="IPR001453">
    <property type="entry name" value="MoaB/Mog_dom"/>
</dbReference>
<dbReference type="RefSeq" id="WP_091095091.1">
    <property type="nucleotide sequence ID" value="NZ_FNXE01000001.1"/>
</dbReference>
<dbReference type="InterPro" id="IPR008136">
    <property type="entry name" value="CinA_C"/>
</dbReference>
<dbReference type="STRING" id="1159016.SAMN02927937_00035"/>
<dbReference type="SUPFAM" id="SSF142433">
    <property type="entry name" value="CinA-like"/>
    <property type="match status" value="1"/>
</dbReference>
<comment type="similarity">
    <text evidence="1">Belongs to the CinA family.</text>
</comment>
<dbReference type="AlphaFoldDB" id="A0A1H6IW21"/>
<name>A0A1H6IW21_9FLAO</name>
<dbReference type="PIRSF" id="PIRSF006728">
    <property type="entry name" value="CinA"/>
    <property type="match status" value="1"/>
</dbReference>
<evidence type="ECO:0000259" key="2">
    <source>
        <dbReference type="SMART" id="SM00852"/>
    </source>
</evidence>
<sequence length="420" mass="46558">MKAAIVTIGDELLIGQVIDTNSVFIGSMLEEVGCSVIEKVAVKDTETAIFETMSRYQNQVDLVILTGGLGPTKDDVTKKTFARYFDDELVLHKKVFLHVKQLMEQFYKRPISEMNIQQAYVPSKCKILFNEVGTAPGMLMVKEQTTFVSLPGVPYEMKYLVTEKLLPYITKHFQLNAIVHTTVLTAGIGESLLAEKIEQWENSLSALDIKLSYLPQFGMVRLRLSKTGTDEEQIKQQIHHKMEELEQLIPDFFIGISNASSLLDEVSRLLKVHQLTIATAESCTGGSIARQLTSLEGSSAYFKGSAVTYATESKVQVLGVQQHIIDTFSVVSEEVAKEMAVGVKKLFQTDIAVSTTGNAGPLKGDSEKEVGTVCIGIATPEKTETVTFNFGQPRSKVIEAAVHKVWFLLYQYLKQKKSAI</sequence>
<protein>
    <recommendedName>
        <fullName evidence="1">CinA-like protein</fullName>
    </recommendedName>
</protein>
<dbReference type="NCBIfam" id="TIGR00200">
    <property type="entry name" value="cinA_nterm"/>
    <property type="match status" value="1"/>
</dbReference>
<organism evidence="3 4">
    <name type="scientific">Paenimyroides marinum</name>
    <dbReference type="NCBI Taxonomy" id="1159016"/>
    <lineage>
        <taxon>Bacteria</taxon>
        <taxon>Pseudomonadati</taxon>
        <taxon>Bacteroidota</taxon>
        <taxon>Flavobacteriia</taxon>
        <taxon>Flavobacteriales</taxon>
        <taxon>Flavobacteriaceae</taxon>
        <taxon>Paenimyroides</taxon>
    </lineage>
</organism>
<dbReference type="Pfam" id="PF18146">
    <property type="entry name" value="CinA_KH"/>
    <property type="match status" value="1"/>
</dbReference>
<dbReference type="InterPro" id="IPR041424">
    <property type="entry name" value="CinA_KH"/>
</dbReference>
<dbReference type="EMBL" id="FNXE01000001">
    <property type="protein sequence ID" value="SEH53637.1"/>
    <property type="molecule type" value="Genomic_DNA"/>
</dbReference>
<dbReference type="Pfam" id="PF02464">
    <property type="entry name" value="CinA"/>
    <property type="match status" value="1"/>
</dbReference>
<evidence type="ECO:0000256" key="1">
    <source>
        <dbReference type="HAMAP-Rule" id="MF_00226"/>
    </source>
</evidence>
<dbReference type="PANTHER" id="PTHR13939:SF0">
    <property type="entry name" value="NMN AMIDOHYDROLASE-LIKE PROTEIN YFAY"/>
    <property type="match status" value="1"/>
</dbReference>